<dbReference type="Pfam" id="PF00271">
    <property type="entry name" value="Helicase_C"/>
    <property type="match status" value="1"/>
</dbReference>
<comment type="subcellular location">
    <subcellularLocation>
        <location evidence="9">Nucleus</location>
    </subcellularLocation>
</comment>
<dbReference type="GO" id="GO:0000724">
    <property type="term" value="P:double-strand break repair via homologous recombination"/>
    <property type="evidence" value="ECO:0007669"/>
    <property type="project" value="TreeGrafter"/>
</dbReference>
<feature type="region of interest" description="Disordered" evidence="10">
    <location>
        <begin position="904"/>
        <end position="947"/>
    </location>
</feature>
<evidence type="ECO:0000256" key="4">
    <source>
        <dbReference type="ARBA" id="ARBA00022806"/>
    </source>
</evidence>
<dbReference type="Gene3D" id="1.10.150.80">
    <property type="entry name" value="HRDC domain"/>
    <property type="match status" value="1"/>
</dbReference>
<gene>
    <name evidence="14" type="ORF">WJX84_002518</name>
</gene>
<accession>A0AAW1TCM1</accession>
<dbReference type="SMART" id="SM00487">
    <property type="entry name" value="DEXDc"/>
    <property type="match status" value="1"/>
</dbReference>
<name>A0AAW1TCM1_9CHLO</name>
<dbReference type="SUPFAM" id="SSF52540">
    <property type="entry name" value="P-loop containing nucleoside triphosphate hydrolases"/>
    <property type="match status" value="2"/>
</dbReference>
<sequence length="947" mass="104210">MHIGAAPSSFGTLPASIPNTRQPHPALMAQQAPVTHNAGQTAGSMGISRQQDHSPPDCTGGPVRVGTQPAWGSNNAGSPMPGSAKADDTRQRAGPSAPELDPVLHTFCSHGVPLGACQQAAEHLIELKDAIIKVTADLLDRVLSPAETWESGPWQSSAGVFDAAGQDAAWGGPDPILRDGPSGAETGPTDCCMSNAGTDKKWKARFAWTDELSRLNKDIFGNNGFRPNQQQAINATLARKDVFLLMPTGGGKSLCYQLPALLSQGVTIVVSPLISLIQDQVFHLHEAGIPCGYFSSSQAPEEQMEVMSDLRKAYPTLKIIFITPERLARSDSLLRALDRLNERNLLDRVAIDEAHCVSNWGHDFRPDYKQLSIFKRRYPDVPLLALTATATPRVQHDVVQQLCLRECITFCATFNRPNLRYEVRKKKNKFKDAIEDMAKTIKDKFLDNRGRLQCGIVYCLSRNDCEKVADELSLIVATIAFGMGISKPDVRFVMHYSIPKSLEGYLQESGRAGRDGRQSACVLYYSYGDAQRTRHMLRQSAEENHSPPDQLQCNLDSLNAMIAYCEEKVECRRVMLLAHFGETGFNTALCKPACDICASNVGQAFEDRDMSSVALDVVRLVRAMGQRFSLTHVLDVFRGSNSQAVRRQQHESLAEHGIGRDLNKGEAERLLRKLIVLHVLVEETFRQDNQYQSVSSALRVNNLVAARLASGKKPDASALSTVVNAYLMPRAYLTFHETREPSLAPKQMEEDHRETVRMAITALSSVLEKGKQAHSRNVVLSGDLVEILAVQRPHTKLELHKLPGLGVNKRNAYGSQILNAIQQVDTFMEQYRAGGLNLKDFELDVAGCHKAAEQEQIDRRRNSLKQENHKHARESAAAGVFAEGLDDDQELGLTGMLDEDEAINKRPRVMPASFQQFRCSGGESTVRPSGGRPSAGPGRPSAGYQRA</sequence>
<keyword evidence="9" id="KW-0539">Nucleus</keyword>
<dbReference type="InterPro" id="IPR001650">
    <property type="entry name" value="Helicase_C-like"/>
</dbReference>
<dbReference type="InterPro" id="IPR004589">
    <property type="entry name" value="DNA_helicase_ATP-dep_RecQ"/>
</dbReference>
<comment type="similarity">
    <text evidence="1 9">Belongs to the helicase family. RecQ subfamily.</text>
</comment>
<keyword evidence="6" id="KW-0238">DNA-binding</keyword>
<dbReference type="EMBL" id="JALJOV010000142">
    <property type="protein sequence ID" value="KAK9866664.1"/>
    <property type="molecule type" value="Genomic_DNA"/>
</dbReference>
<comment type="catalytic activity">
    <reaction evidence="9">
        <text>ATP + H2O = ADP + phosphate + H(+)</text>
        <dbReference type="Rhea" id="RHEA:13065"/>
        <dbReference type="ChEBI" id="CHEBI:15377"/>
        <dbReference type="ChEBI" id="CHEBI:15378"/>
        <dbReference type="ChEBI" id="CHEBI:30616"/>
        <dbReference type="ChEBI" id="CHEBI:43474"/>
        <dbReference type="ChEBI" id="CHEBI:456216"/>
    </reaction>
</comment>
<dbReference type="GO" id="GO:0043138">
    <property type="term" value="F:3'-5' DNA helicase activity"/>
    <property type="evidence" value="ECO:0007669"/>
    <property type="project" value="UniProtKB-EC"/>
</dbReference>
<dbReference type="Gene3D" id="1.10.10.10">
    <property type="entry name" value="Winged helix-like DNA-binding domain superfamily/Winged helix DNA-binding domain"/>
    <property type="match status" value="1"/>
</dbReference>
<feature type="compositionally biased region" description="Polar residues" evidence="10">
    <location>
        <begin position="32"/>
        <end position="49"/>
    </location>
</feature>
<dbReference type="SMART" id="SM00490">
    <property type="entry name" value="HELICc"/>
    <property type="match status" value="1"/>
</dbReference>
<dbReference type="Pfam" id="PF09382">
    <property type="entry name" value="RQC"/>
    <property type="match status" value="1"/>
</dbReference>
<dbReference type="Proteomes" id="UP001485043">
    <property type="component" value="Unassembled WGS sequence"/>
</dbReference>
<dbReference type="NCBIfam" id="TIGR00614">
    <property type="entry name" value="recQ_fam"/>
    <property type="match status" value="1"/>
</dbReference>
<proteinExistence type="inferred from homology"/>
<evidence type="ECO:0000259" key="13">
    <source>
        <dbReference type="PROSITE" id="PS51194"/>
    </source>
</evidence>
<dbReference type="PROSITE" id="PS51192">
    <property type="entry name" value="HELICASE_ATP_BIND_1"/>
    <property type="match status" value="1"/>
</dbReference>
<keyword evidence="4 9" id="KW-0347">Helicase</keyword>
<evidence type="ECO:0000313" key="14">
    <source>
        <dbReference type="EMBL" id="KAK9866664.1"/>
    </source>
</evidence>
<reference evidence="14 15" key="1">
    <citation type="journal article" date="2024" name="Nat. Commun.">
        <title>Phylogenomics reveals the evolutionary origins of lichenization in chlorophyte algae.</title>
        <authorList>
            <person name="Puginier C."/>
            <person name="Libourel C."/>
            <person name="Otte J."/>
            <person name="Skaloud P."/>
            <person name="Haon M."/>
            <person name="Grisel S."/>
            <person name="Petersen M."/>
            <person name="Berrin J.G."/>
            <person name="Delaux P.M."/>
            <person name="Dal Grande F."/>
            <person name="Keller J."/>
        </authorList>
    </citation>
    <scope>NUCLEOTIDE SEQUENCE [LARGE SCALE GENOMIC DNA]</scope>
    <source>
        <strain evidence="14 15">SAG 2523</strain>
    </source>
</reference>
<evidence type="ECO:0000256" key="10">
    <source>
        <dbReference type="SAM" id="MobiDB-lite"/>
    </source>
</evidence>
<dbReference type="PANTHER" id="PTHR13710:SF156">
    <property type="entry name" value="ATP-DEPENDENT DNA HELICASE Q-LIKE 4B"/>
    <property type="match status" value="1"/>
</dbReference>
<evidence type="ECO:0000256" key="8">
    <source>
        <dbReference type="ARBA" id="ARBA00034617"/>
    </source>
</evidence>
<dbReference type="PROSITE" id="PS51194">
    <property type="entry name" value="HELICASE_CTER"/>
    <property type="match status" value="1"/>
</dbReference>
<feature type="domain" description="HRDC" evidence="11">
    <location>
        <begin position="750"/>
        <end position="831"/>
    </location>
</feature>
<keyword evidence="3 9" id="KW-0378">Hydrolase</keyword>
<dbReference type="InterPro" id="IPR032284">
    <property type="entry name" value="RecQ_Zn-bd"/>
</dbReference>
<dbReference type="EC" id="5.6.2.4" evidence="9"/>
<feature type="domain" description="Helicase C-terminal" evidence="13">
    <location>
        <begin position="398"/>
        <end position="559"/>
    </location>
</feature>
<evidence type="ECO:0000256" key="3">
    <source>
        <dbReference type="ARBA" id="ARBA00022801"/>
    </source>
</evidence>
<keyword evidence="5 9" id="KW-0067">ATP-binding</keyword>
<dbReference type="GO" id="GO:0016787">
    <property type="term" value="F:hydrolase activity"/>
    <property type="evidence" value="ECO:0007669"/>
    <property type="project" value="UniProtKB-KW"/>
</dbReference>
<dbReference type="SUPFAM" id="SSF47819">
    <property type="entry name" value="HRDC-like"/>
    <property type="match status" value="1"/>
</dbReference>
<dbReference type="PANTHER" id="PTHR13710">
    <property type="entry name" value="DNA HELICASE RECQ FAMILY MEMBER"/>
    <property type="match status" value="1"/>
</dbReference>
<dbReference type="InterPro" id="IPR018982">
    <property type="entry name" value="RQC_domain"/>
</dbReference>
<evidence type="ECO:0000259" key="12">
    <source>
        <dbReference type="PROSITE" id="PS51192"/>
    </source>
</evidence>
<dbReference type="PROSITE" id="PS50967">
    <property type="entry name" value="HRDC"/>
    <property type="match status" value="1"/>
</dbReference>
<evidence type="ECO:0000259" key="11">
    <source>
        <dbReference type="PROSITE" id="PS50967"/>
    </source>
</evidence>
<dbReference type="InterPro" id="IPR010997">
    <property type="entry name" value="HRDC-like_sf"/>
</dbReference>
<dbReference type="GO" id="GO:0005694">
    <property type="term" value="C:chromosome"/>
    <property type="evidence" value="ECO:0007669"/>
    <property type="project" value="TreeGrafter"/>
</dbReference>
<evidence type="ECO:0000256" key="6">
    <source>
        <dbReference type="ARBA" id="ARBA00023125"/>
    </source>
</evidence>
<keyword evidence="15" id="KW-1185">Reference proteome</keyword>
<dbReference type="InterPro" id="IPR044876">
    <property type="entry name" value="HRDC_dom_sf"/>
</dbReference>
<feature type="domain" description="Helicase ATP-binding" evidence="12">
    <location>
        <begin position="233"/>
        <end position="408"/>
    </location>
</feature>
<evidence type="ECO:0000256" key="2">
    <source>
        <dbReference type="ARBA" id="ARBA00022741"/>
    </source>
</evidence>
<dbReference type="GO" id="GO:0005634">
    <property type="term" value="C:nucleus"/>
    <property type="evidence" value="ECO:0007669"/>
    <property type="project" value="UniProtKB-SubCell"/>
</dbReference>
<dbReference type="InterPro" id="IPR027417">
    <property type="entry name" value="P-loop_NTPase"/>
</dbReference>
<keyword evidence="2 9" id="KW-0547">Nucleotide-binding</keyword>
<dbReference type="AlphaFoldDB" id="A0AAW1TCM1"/>
<dbReference type="SMART" id="SM00956">
    <property type="entry name" value="RQC"/>
    <property type="match status" value="1"/>
</dbReference>
<dbReference type="Pfam" id="PF16124">
    <property type="entry name" value="RecQ_Zn_bind"/>
    <property type="match status" value="1"/>
</dbReference>
<dbReference type="CDD" id="cd17920">
    <property type="entry name" value="DEXHc_RecQ"/>
    <property type="match status" value="1"/>
</dbReference>
<dbReference type="InterPro" id="IPR036388">
    <property type="entry name" value="WH-like_DNA-bd_sf"/>
</dbReference>
<feature type="compositionally biased region" description="Low complexity" evidence="10">
    <location>
        <begin position="927"/>
        <end position="947"/>
    </location>
</feature>
<dbReference type="GO" id="GO:0005524">
    <property type="term" value="F:ATP binding"/>
    <property type="evidence" value="ECO:0007669"/>
    <property type="project" value="UniProtKB-KW"/>
</dbReference>
<evidence type="ECO:0000256" key="9">
    <source>
        <dbReference type="RuleBase" id="RU364117"/>
    </source>
</evidence>
<comment type="catalytic activity">
    <reaction evidence="8 9">
        <text>Couples ATP hydrolysis with the unwinding of duplex DNA by translocating in the 3'-5' direction.</text>
        <dbReference type="EC" id="5.6.2.4"/>
    </reaction>
</comment>
<comment type="caution">
    <text evidence="14">The sequence shown here is derived from an EMBL/GenBank/DDBJ whole genome shotgun (WGS) entry which is preliminary data.</text>
</comment>
<dbReference type="InterPro" id="IPR011545">
    <property type="entry name" value="DEAD/DEAH_box_helicase_dom"/>
</dbReference>
<evidence type="ECO:0000256" key="1">
    <source>
        <dbReference type="ARBA" id="ARBA00005446"/>
    </source>
</evidence>
<dbReference type="InterPro" id="IPR014001">
    <property type="entry name" value="Helicase_ATP-bd"/>
</dbReference>
<dbReference type="GO" id="GO:0005737">
    <property type="term" value="C:cytoplasm"/>
    <property type="evidence" value="ECO:0007669"/>
    <property type="project" value="TreeGrafter"/>
</dbReference>
<dbReference type="GO" id="GO:0003677">
    <property type="term" value="F:DNA binding"/>
    <property type="evidence" value="ECO:0007669"/>
    <property type="project" value="UniProtKB-KW"/>
</dbReference>
<dbReference type="FunFam" id="3.40.50.300:FF:000296">
    <property type="entry name" value="ATP-dependent DNA helicase RecQ"/>
    <property type="match status" value="1"/>
</dbReference>
<keyword evidence="7" id="KW-0413">Isomerase</keyword>
<dbReference type="GO" id="GO:0009378">
    <property type="term" value="F:four-way junction helicase activity"/>
    <property type="evidence" value="ECO:0007669"/>
    <property type="project" value="TreeGrafter"/>
</dbReference>
<evidence type="ECO:0000313" key="15">
    <source>
        <dbReference type="Proteomes" id="UP001485043"/>
    </source>
</evidence>
<dbReference type="InterPro" id="IPR002121">
    <property type="entry name" value="HRDC_dom"/>
</dbReference>
<evidence type="ECO:0000256" key="5">
    <source>
        <dbReference type="ARBA" id="ARBA00022840"/>
    </source>
</evidence>
<feature type="region of interest" description="Disordered" evidence="10">
    <location>
        <begin position="1"/>
        <end position="98"/>
    </location>
</feature>
<organism evidence="14 15">
    <name type="scientific">Apatococcus fuscideae</name>
    <dbReference type="NCBI Taxonomy" id="2026836"/>
    <lineage>
        <taxon>Eukaryota</taxon>
        <taxon>Viridiplantae</taxon>
        <taxon>Chlorophyta</taxon>
        <taxon>core chlorophytes</taxon>
        <taxon>Trebouxiophyceae</taxon>
        <taxon>Chlorellales</taxon>
        <taxon>Chlorellaceae</taxon>
        <taxon>Apatococcus</taxon>
    </lineage>
</organism>
<dbReference type="Pfam" id="PF00270">
    <property type="entry name" value="DEAD"/>
    <property type="match status" value="1"/>
</dbReference>
<protein>
    <recommendedName>
        <fullName evidence="9">ATP-dependent DNA helicase</fullName>
        <ecNumber evidence="9">5.6.2.4</ecNumber>
    </recommendedName>
</protein>
<dbReference type="GO" id="GO:0006260">
    <property type="term" value="P:DNA replication"/>
    <property type="evidence" value="ECO:0007669"/>
    <property type="project" value="InterPro"/>
</dbReference>
<evidence type="ECO:0000256" key="7">
    <source>
        <dbReference type="ARBA" id="ARBA00023235"/>
    </source>
</evidence>
<dbReference type="Gene3D" id="3.40.50.300">
    <property type="entry name" value="P-loop containing nucleotide triphosphate hydrolases"/>
    <property type="match status" value="3"/>
</dbReference>